<dbReference type="FunCoup" id="G3VPY5">
    <property type="interactions" value="1178"/>
</dbReference>
<feature type="transmembrane region" description="Helical" evidence="6">
    <location>
        <begin position="142"/>
        <end position="161"/>
    </location>
</feature>
<feature type="transmembrane region" description="Helical" evidence="6">
    <location>
        <begin position="290"/>
        <end position="312"/>
    </location>
</feature>
<evidence type="ECO:0000256" key="4">
    <source>
        <dbReference type="ARBA" id="ARBA00023136"/>
    </source>
</evidence>
<reference evidence="8 9" key="1">
    <citation type="journal article" date="2011" name="Proc. Natl. Acad. Sci. U.S.A.">
        <title>Genetic diversity and population structure of the endangered marsupial Sarcophilus harrisii (Tasmanian devil).</title>
        <authorList>
            <person name="Miller W."/>
            <person name="Hayes V.M."/>
            <person name="Ratan A."/>
            <person name="Petersen D.C."/>
            <person name="Wittekindt N.E."/>
            <person name="Miller J."/>
            <person name="Walenz B."/>
            <person name="Knight J."/>
            <person name="Qi J."/>
            <person name="Zhao F."/>
            <person name="Wang Q."/>
            <person name="Bedoya-Reina O.C."/>
            <person name="Katiyar N."/>
            <person name="Tomsho L.P."/>
            <person name="Kasson L.M."/>
            <person name="Hardie R.A."/>
            <person name="Woodbridge P."/>
            <person name="Tindall E.A."/>
            <person name="Bertelsen M.F."/>
            <person name="Dixon D."/>
            <person name="Pyecroft S."/>
            <person name="Helgen K.M."/>
            <person name="Lesk A.M."/>
            <person name="Pringle T.H."/>
            <person name="Patterson N."/>
            <person name="Zhang Y."/>
            <person name="Kreiss A."/>
            <person name="Woods G.M."/>
            <person name="Jones M.E."/>
            <person name="Schuster S.C."/>
        </authorList>
    </citation>
    <scope>NUCLEOTIDE SEQUENCE [LARGE SCALE GENOMIC DNA]</scope>
</reference>
<feature type="transmembrane region" description="Helical" evidence="6">
    <location>
        <begin position="399"/>
        <end position="422"/>
    </location>
</feature>
<keyword evidence="4 6" id="KW-0472">Membrane</keyword>
<name>G3VPY5_SARHA</name>
<dbReference type="STRING" id="9305.ENSSHAP00000005240"/>
<feature type="transmembrane region" description="Helical" evidence="6">
    <location>
        <begin position="499"/>
        <end position="519"/>
    </location>
</feature>
<comment type="subcellular location">
    <subcellularLocation>
        <location evidence="1">Membrane</location>
        <topology evidence="1">Multi-pass membrane protein</topology>
    </subcellularLocation>
</comment>
<feature type="transmembrane region" description="Helical" evidence="6">
    <location>
        <begin position="218"/>
        <end position="239"/>
    </location>
</feature>
<dbReference type="GO" id="GO:0005280">
    <property type="term" value="F:amino acid:proton symporter activity"/>
    <property type="evidence" value="ECO:0007669"/>
    <property type="project" value="TreeGrafter"/>
</dbReference>
<accession>G3VPY5</accession>
<dbReference type="PANTHER" id="PTHR22950">
    <property type="entry name" value="AMINO ACID TRANSPORTER"/>
    <property type="match status" value="1"/>
</dbReference>
<dbReference type="HOGENOM" id="CLU_009646_0_2_1"/>
<dbReference type="Ensembl" id="ENSSHAT00000005292.2">
    <property type="protein sequence ID" value="ENSSHAP00000005240.2"/>
    <property type="gene ID" value="ENSSHAG00000004583.2"/>
</dbReference>
<evidence type="ECO:0000259" key="7">
    <source>
        <dbReference type="Pfam" id="PF01490"/>
    </source>
</evidence>
<feature type="transmembrane region" description="Helical" evidence="6">
    <location>
        <begin position="337"/>
        <end position="363"/>
    </location>
</feature>
<protein>
    <submittedName>
        <fullName evidence="8">Solute carrier family 36 member 1</fullName>
    </submittedName>
</protein>
<dbReference type="eggNOG" id="KOG1304">
    <property type="taxonomic scope" value="Eukaryota"/>
</dbReference>
<dbReference type="GO" id="GO:0005774">
    <property type="term" value="C:vacuolar membrane"/>
    <property type="evidence" value="ECO:0007669"/>
    <property type="project" value="TreeGrafter"/>
</dbReference>
<reference evidence="8" key="2">
    <citation type="submission" date="2025-08" db="UniProtKB">
        <authorList>
            <consortium name="Ensembl"/>
        </authorList>
    </citation>
    <scope>IDENTIFICATION</scope>
</reference>
<organism evidence="8 9">
    <name type="scientific">Sarcophilus harrisii</name>
    <name type="common">Tasmanian devil</name>
    <name type="synonym">Sarcophilus laniarius</name>
    <dbReference type="NCBI Taxonomy" id="9305"/>
    <lineage>
        <taxon>Eukaryota</taxon>
        <taxon>Metazoa</taxon>
        <taxon>Chordata</taxon>
        <taxon>Craniata</taxon>
        <taxon>Vertebrata</taxon>
        <taxon>Euteleostomi</taxon>
        <taxon>Mammalia</taxon>
        <taxon>Metatheria</taxon>
        <taxon>Dasyuromorphia</taxon>
        <taxon>Dasyuridae</taxon>
        <taxon>Sarcophilus</taxon>
    </lineage>
</organism>
<evidence type="ECO:0000313" key="9">
    <source>
        <dbReference type="Proteomes" id="UP000007648"/>
    </source>
</evidence>
<keyword evidence="2 6" id="KW-0812">Transmembrane</keyword>
<dbReference type="GO" id="GO:0015180">
    <property type="term" value="F:L-alanine transmembrane transporter activity"/>
    <property type="evidence" value="ECO:0007669"/>
    <property type="project" value="TreeGrafter"/>
</dbReference>
<dbReference type="AlphaFoldDB" id="G3VPY5"/>
<feature type="transmembrane region" description="Helical" evidence="6">
    <location>
        <begin position="434"/>
        <end position="452"/>
    </location>
</feature>
<feature type="transmembrane region" description="Helical" evidence="6">
    <location>
        <begin position="370"/>
        <end position="393"/>
    </location>
</feature>
<evidence type="ECO:0000256" key="3">
    <source>
        <dbReference type="ARBA" id="ARBA00022989"/>
    </source>
</evidence>
<feature type="region of interest" description="Disordered" evidence="5">
    <location>
        <begin position="1"/>
        <end position="29"/>
    </location>
</feature>
<evidence type="ECO:0000256" key="5">
    <source>
        <dbReference type="SAM" id="MobiDB-lite"/>
    </source>
</evidence>
<reference evidence="8" key="3">
    <citation type="submission" date="2025-09" db="UniProtKB">
        <authorList>
            <consortium name="Ensembl"/>
        </authorList>
    </citation>
    <scope>IDENTIFICATION</scope>
</reference>
<dbReference type="InterPro" id="IPR013057">
    <property type="entry name" value="AA_transpt_TM"/>
</dbReference>
<proteinExistence type="predicted"/>
<dbReference type="GO" id="GO:0015187">
    <property type="term" value="F:glycine transmembrane transporter activity"/>
    <property type="evidence" value="ECO:0007669"/>
    <property type="project" value="TreeGrafter"/>
</dbReference>
<feature type="transmembrane region" description="Helical" evidence="6">
    <location>
        <begin position="75"/>
        <end position="99"/>
    </location>
</feature>
<feature type="domain" description="Amino acid transporter transmembrane" evidence="7">
    <location>
        <begin position="46"/>
        <end position="453"/>
    </location>
</feature>
<feature type="transmembrane region" description="Helical" evidence="6">
    <location>
        <begin position="194"/>
        <end position="211"/>
    </location>
</feature>
<dbReference type="PANTHER" id="PTHR22950:SF188">
    <property type="entry name" value="PROTON-COUPLED AMINO ACID TRANSPORTER 1"/>
    <property type="match status" value="1"/>
</dbReference>
<sequence>MSTQRLRNENYSGYSSTEVSPTESPSNGLDDFSGSSSYQRFGETNGTTWFQTLIHLLKGNIGTGLLGLPLAVKNAGILMGPLSLLLMGIVAVHCMGILVKCAHHFCQRLHKPFVDYGDTVMYGLEASPSSWLRTHSLWGRHIVDFFLIVTQLGFCCVYFVFLADNFKQVVEAANMTTNNCNSNETVLLTPTMDSRLYMLTFLPFLVLLVFVRNLRALSIFSMLANISMLVSLVMIYQHIVQGIPDPRNLPLVANWKTYPLFFGTAIFAFEGIGVVLPLENKMKDPKHFPVILYVGMTIITILYISLGCLGYLQYGPAIHASITLNLPNCWLYQSVKLLYSIGIFFTYALQFYVPAEIIIPFFVSRVTERWALMVELSVRIAMVCLTCVLAILIPRLDLVISLVGSVSSSALALIIPPLLEIATYYSEGMSPITIAKDILISVFGFVGFVGLAQKTLLGACCKKFGNYDCHKGSLDKDGDLFYQKPFQVPLNLSVVSLKFTSNLSCLYLLCMWLFACCSLH</sequence>
<feature type="transmembrane region" description="Helical" evidence="6">
    <location>
        <begin position="259"/>
        <end position="278"/>
    </location>
</feature>
<keyword evidence="9" id="KW-1185">Reference proteome</keyword>
<gene>
    <name evidence="8" type="primary">SLC36A1</name>
</gene>
<feature type="compositionally biased region" description="Low complexity" evidence="5">
    <location>
        <begin position="15"/>
        <end position="26"/>
    </location>
</feature>
<evidence type="ECO:0000256" key="2">
    <source>
        <dbReference type="ARBA" id="ARBA00022692"/>
    </source>
</evidence>
<dbReference type="Proteomes" id="UP000007648">
    <property type="component" value="Unassembled WGS sequence"/>
</dbReference>
<feature type="compositionally biased region" description="Polar residues" evidence="5">
    <location>
        <begin position="1"/>
        <end position="14"/>
    </location>
</feature>
<dbReference type="GeneTree" id="ENSGT00940000156583"/>
<keyword evidence="3 6" id="KW-1133">Transmembrane helix</keyword>
<evidence type="ECO:0000256" key="6">
    <source>
        <dbReference type="SAM" id="Phobius"/>
    </source>
</evidence>
<dbReference type="InParanoid" id="G3VPY5"/>
<dbReference type="Pfam" id="PF01490">
    <property type="entry name" value="Aa_trans"/>
    <property type="match status" value="1"/>
</dbReference>
<evidence type="ECO:0000313" key="8">
    <source>
        <dbReference type="Ensembl" id="ENSSHAP00000005240.2"/>
    </source>
</evidence>
<dbReference type="GO" id="GO:0015193">
    <property type="term" value="F:L-proline transmembrane transporter activity"/>
    <property type="evidence" value="ECO:0007669"/>
    <property type="project" value="TreeGrafter"/>
</dbReference>
<evidence type="ECO:0000256" key="1">
    <source>
        <dbReference type="ARBA" id="ARBA00004141"/>
    </source>
</evidence>